<dbReference type="InterPro" id="IPR015424">
    <property type="entry name" value="PyrdxlP-dep_Trfase"/>
</dbReference>
<dbReference type="CDD" id="cd00614">
    <property type="entry name" value="CGS_like"/>
    <property type="match status" value="1"/>
</dbReference>
<evidence type="ECO:0000256" key="2">
    <source>
        <dbReference type="ARBA" id="ARBA00022898"/>
    </source>
</evidence>
<dbReference type="GO" id="GO:0016846">
    <property type="term" value="F:carbon-sulfur lyase activity"/>
    <property type="evidence" value="ECO:0007669"/>
    <property type="project" value="TreeGrafter"/>
</dbReference>
<feature type="modified residue" description="N6-(pyridoxal phosphate)lysine" evidence="3">
    <location>
        <position position="202"/>
    </location>
</feature>
<dbReference type="GO" id="GO:0005737">
    <property type="term" value="C:cytoplasm"/>
    <property type="evidence" value="ECO:0007669"/>
    <property type="project" value="TreeGrafter"/>
</dbReference>
<dbReference type="Gene3D" id="3.90.1150.10">
    <property type="entry name" value="Aspartate Aminotransferase, domain 1"/>
    <property type="match status" value="1"/>
</dbReference>
<keyword evidence="2 3" id="KW-0663">Pyridoxal phosphate</keyword>
<proteinExistence type="inferred from homology"/>
<dbReference type="GO" id="GO:0030170">
    <property type="term" value="F:pyridoxal phosphate binding"/>
    <property type="evidence" value="ECO:0007669"/>
    <property type="project" value="InterPro"/>
</dbReference>
<protein>
    <submittedName>
        <fullName evidence="5">PLP-dependent transferase</fullName>
    </submittedName>
</protein>
<dbReference type="RefSeq" id="WP_237378474.1">
    <property type="nucleotide sequence ID" value="NZ_CP071793.1"/>
</dbReference>
<dbReference type="SUPFAM" id="SSF53383">
    <property type="entry name" value="PLP-dependent transferases"/>
    <property type="match status" value="1"/>
</dbReference>
<dbReference type="AlphaFoldDB" id="A0A8A4TGQ7"/>
<evidence type="ECO:0000256" key="3">
    <source>
        <dbReference type="PIRSR" id="PIRSR001434-2"/>
    </source>
</evidence>
<evidence type="ECO:0000256" key="1">
    <source>
        <dbReference type="ARBA" id="ARBA00001933"/>
    </source>
</evidence>
<organism evidence="5 6">
    <name type="scientific">Sulfidibacter corallicola</name>
    <dbReference type="NCBI Taxonomy" id="2818388"/>
    <lineage>
        <taxon>Bacteria</taxon>
        <taxon>Pseudomonadati</taxon>
        <taxon>Acidobacteriota</taxon>
        <taxon>Holophagae</taxon>
        <taxon>Acanthopleuribacterales</taxon>
        <taxon>Acanthopleuribacteraceae</taxon>
        <taxon>Sulfidibacter</taxon>
    </lineage>
</organism>
<evidence type="ECO:0000313" key="6">
    <source>
        <dbReference type="Proteomes" id="UP000663929"/>
    </source>
</evidence>
<evidence type="ECO:0000256" key="4">
    <source>
        <dbReference type="RuleBase" id="RU362118"/>
    </source>
</evidence>
<reference evidence="5" key="1">
    <citation type="submission" date="2021-03" db="EMBL/GenBank/DDBJ databases">
        <title>Acanthopleuribacteraceae sp. M133.</title>
        <authorList>
            <person name="Wang G."/>
        </authorList>
    </citation>
    <scope>NUCLEOTIDE SEQUENCE</scope>
    <source>
        <strain evidence="5">M133</strain>
    </source>
</reference>
<dbReference type="InterPro" id="IPR015421">
    <property type="entry name" value="PyrdxlP-dep_Trfase_major"/>
</dbReference>
<dbReference type="KEGG" id="scor:J3U87_24845"/>
<dbReference type="PROSITE" id="PS00868">
    <property type="entry name" value="CYS_MET_METAB_PP"/>
    <property type="match status" value="1"/>
</dbReference>
<dbReference type="PANTHER" id="PTHR11808">
    <property type="entry name" value="TRANS-SULFURATION ENZYME FAMILY MEMBER"/>
    <property type="match status" value="1"/>
</dbReference>
<keyword evidence="5" id="KW-0808">Transferase</keyword>
<dbReference type="InterPro" id="IPR000277">
    <property type="entry name" value="Cys/Met-Metab_PyrdxlP-dep_enz"/>
</dbReference>
<gene>
    <name evidence="5" type="ORF">J3U87_24845</name>
</gene>
<dbReference type="GO" id="GO:0019346">
    <property type="term" value="P:transsulfuration"/>
    <property type="evidence" value="ECO:0007669"/>
    <property type="project" value="InterPro"/>
</dbReference>
<dbReference type="InterPro" id="IPR054542">
    <property type="entry name" value="Cys_met_metab_PP"/>
</dbReference>
<name>A0A8A4TGQ7_SULCO</name>
<dbReference type="PIRSF" id="PIRSF001434">
    <property type="entry name" value="CGS"/>
    <property type="match status" value="1"/>
</dbReference>
<sequence>MSQQAHDFETQLIHAGEPRPGILGSVAMPIFQTSTFEDPHEHDYNAIRYTRLSNNPNQLALHDKLAALAGAEAALVSASGMATISNLLLSLLSPGDHLLMQNCVYGGTHTLITHELARFGITHQFIDAGDPASWPQPIPPKTRMIYVESMSNPLLEIPDFEAVVAYARKHGLLSVIDNTFASPYNFQPIPLGFDLEVHSATKYLNGHSDVIAGACMGSARLIETLLHKQNHFGGSLDPHAAFLLLRGLKTLAVRLTHQNATALEVAGYLDGHPALASVNYPGLEHHPRHRMAARHFRGFGGIVSFELKAGSDAARRLIDLLDLILFAPSLGGTESLIVKPATVVQSGLDAAERNAAGVGEGLLRFSTGLESSADLIADLKQALEKI</sequence>
<dbReference type="EMBL" id="CP071793">
    <property type="protein sequence ID" value="QTD48823.1"/>
    <property type="molecule type" value="Genomic_DNA"/>
</dbReference>
<dbReference type="Gene3D" id="3.40.640.10">
    <property type="entry name" value="Type I PLP-dependent aspartate aminotransferase-like (Major domain)"/>
    <property type="match status" value="1"/>
</dbReference>
<comment type="cofactor">
    <cofactor evidence="1 4">
        <name>pyridoxal 5'-phosphate</name>
        <dbReference type="ChEBI" id="CHEBI:597326"/>
    </cofactor>
</comment>
<dbReference type="Pfam" id="PF01053">
    <property type="entry name" value="Cys_Met_Meta_PP"/>
    <property type="match status" value="1"/>
</dbReference>
<evidence type="ECO:0000313" key="5">
    <source>
        <dbReference type="EMBL" id="QTD48823.1"/>
    </source>
</evidence>
<dbReference type="InterPro" id="IPR015422">
    <property type="entry name" value="PyrdxlP-dep_Trfase_small"/>
</dbReference>
<accession>A0A8A4TGQ7</accession>
<dbReference type="GO" id="GO:0016740">
    <property type="term" value="F:transferase activity"/>
    <property type="evidence" value="ECO:0007669"/>
    <property type="project" value="UniProtKB-KW"/>
</dbReference>
<dbReference type="Proteomes" id="UP000663929">
    <property type="component" value="Chromosome"/>
</dbReference>
<comment type="similarity">
    <text evidence="4">Belongs to the trans-sulfuration enzymes family.</text>
</comment>
<keyword evidence="6" id="KW-1185">Reference proteome</keyword>
<dbReference type="FunFam" id="3.40.640.10:FF:000046">
    <property type="entry name" value="Cystathionine gamma-lyase"/>
    <property type="match status" value="1"/>
</dbReference>